<dbReference type="AlphaFoldDB" id="A0A6C0J2I7"/>
<name>A0A6C0J2I7_9ZZZZ</name>
<organism evidence="1">
    <name type="scientific">viral metagenome</name>
    <dbReference type="NCBI Taxonomy" id="1070528"/>
    <lineage>
        <taxon>unclassified sequences</taxon>
        <taxon>metagenomes</taxon>
        <taxon>organismal metagenomes</taxon>
    </lineage>
</organism>
<accession>A0A6C0J2I7</accession>
<proteinExistence type="predicted"/>
<protein>
    <submittedName>
        <fullName evidence="1">Uncharacterized protein</fullName>
    </submittedName>
</protein>
<reference evidence="1" key="1">
    <citation type="journal article" date="2020" name="Nature">
        <title>Giant virus diversity and host interactions through global metagenomics.</title>
        <authorList>
            <person name="Schulz F."/>
            <person name="Roux S."/>
            <person name="Paez-Espino D."/>
            <person name="Jungbluth S."/>
            <person name="Walsh D.A."/>
            <person name="Denef V.J."/>
            <person name="McMahon K.D."/>
            <person name="Konstantinidis K.T."/>
            <person name="Eloe-Fadrosh E.A."/>
            <person name="Kyrpides N.C."/>
            <person name="Woyke T."/>
        </authorList>
    </citation>
    <scope>NUCLEOTIDE SEQUENCE</scope>
    <source>
        <strain evidence="1">GVMAG-M-3300025695-21</strain>
    </source>
</reference>
<evidence type="ECO:0000313" key="1">
    <source>
        <dbReference type="EMBL" id="QHT98885.1"/>
    </source>
</evidence>
<dbReference type="EMBL" id="MN740297">
    <property type="protein sequence ID" value="QHT98885.1"/>
    <property type="molecule type" value="Genomic_DNA"/>
</dbReference>
<sequence>MDIDIQKQIFNKLVELNNKDKELFEGEGIYKYFTKKTKSIIIYDVIIYKFKVLKYNIIEDDTIIFIELCYDEYTNNLKINSNLLYKIYNLYILDDNCKKISEHKINNKIKEIFIIFLQKYVNNKEIYDILDLIIKQIYYDYKINITNNDILLSKIPKYNSLYNPSNTKMIIPPILANQIILYKEKQIREDNVKLQRCFYKINKTDKIYYILLNENEGDYYINIIYQYTEGNQSYLISTNIIDSSFPEKNIIIEKIKEQIYRYNMPCYIKEDIIKICHDKFILVKNYE</sequence>